<evidence type="ECO:0000256" key="5">
    <source>
        <dbReference type="ARBA" id="ARBA00022989"/>
    </source>
</evidence>
<dbReference type="InterPro" id="IPR050291">
    <property type="entry name" value="CDF_Transporter"/>
</dbReference>
<dbReference type="OrthoDB" id="9806522at2"/>
<dbReference type="InterPro" id="IPR036837">
    <property type="entry name" value="Cation_efflux_CTD_sf"/>
</dbReference>
<accession>A0A1W1WU42</accession>
<dbReference type="Proteomes" id="UP000192602">
    <property type="component" value="Unassembled WGS sequence"/>
</dbReference>
<evidence type="ECO:0000313" key="10">
    <source>
        <dbReference type="EMBL" id="SMC09831.1"/>
    </source>
</evidence>
<dbReference type="InterPro" id="IPR027469">
    <property type="entry name" value="Cation_efflux_TMD_sf"/>
</dbReference>
<dbReference type="Pfam" id="PF01545">
    <property type="entry name" value="Cation_efflux"/>
    <property type="match status" value="1"/>
</dbReference>
<dbReference type="Pfam" id="PF16916">
    <property type="entry name" value="ZT_dimer"/>
    <property type="match status" value="1"/>
</dbReference>
<dbReference type="AlphaFoldDB" id="A0A1W1WU42"/>
<feature type="transmembrane region" description="Helical" evidence="7">
    <location>
        <begin position="32"/>
        <end position="55"/>
    </location>
</feature>
<dbReference type="GO" id="GO:0015093">
    <property type="term" value="F:ferrous iron transmembrane transporter activity"/>
    <property type="evidence" value="ECO:0007669"/>
    <property type="project" value="TreeGrafter"/>
</dbReference>
<evidence type="ECO:0000259" key="8">
    <source>
        <dbReference type="Pfam" id="PF01545"/>
    </source>
</evidence>
<dbReference type="PANTHER" id="PTHR43840">
    <property type="entry name" value="MITOCHONDRIAL METAL TRANSPORTER 1-RELATED"/>
    <property type="match status" value="1"/>
</dbReference>
<gene>
    <name evidence="10" type="ORF">SAMN05660197_1653</name>
</gene>
<dbReference type="GO" id="GO:0015341">
    <property type="term" value="F:zinc efflux antiporter activity"/>
    <property type="evidence" value="ECO:0007669"/>
    <property type="project" value="TreeGrafter"/>
</dbReference>
<comment type="similarity">
    <text evidence="2">Belongs to the cation diffusion facilitator (CDF) transporter (TC 2.A.4) family.</text>
</comment>
<keyword evidence="4 7" id="KW-0812">Transmembrane</keyword>
<comment type="subcellular location">
    <subcellularLocation>
        <location evidence="1">Membrane</location>
        <topology evidence="1">Multi-pass membrane protein</topology>
    </subcellularLocation>
</comment>
<dbReference type="SUPFAM" id="SSF160240">
    <property type="entry name" value="Cation efflux protein cytoplasmic domain-like"/>
    <property type="match status" value="1"/>
</dbReference>
<dbReference type="GO" id="GO:0005886">
    <property type="term" value="C:plasma membrane"/>
    <property type="evidence" value="ECO:0007669"/>
    <property type="project" value="TreeGrafter"/>
</dbReference>
<dbReference type="PANTHER" id="PTHR43840:SF15">
    <property type="entry name" value="MITOCHONDRIAL METAL TRANSPORTER 1-RELATED"/>
    <property type="match status" value="1"/>
</dbReference>
<dbReference type="InterPro" id="IPR027470">
    <property type="entry name" value="Cation_efflux_CTD"/>
</dbReference>
<reference evidence="11" key="1">
    <citation type="submission" date="2017-04" db="EMBL/GenBank/DDBJ databases">
        <authorList>
            <person name="Varghese N."/>
            <person name="Submissions S."/>
        </authorList>
    </citation>
    <scope>NUCLEOTIDE SEQUENCE [LARGE SCALE GENOMIC DNA]</scope>
    <source>
        <strain evidence="11">DSM 16512</strain>
    </source>
</reference>
<keyword evidence="3" id="KW-0813">Transport</keyword>
<dbReference type="GO" id="GO:0006882">
    <property type="term" value="P:intracellular zinc ion homeostasis"/>
    <property type="evidence" value="ECO:0007669"/>
    <property type="project" value="TreeGrafter"/>
</dbReference>
<evidence type="ECO:0000259" key="9">
    <source>
        <dbReference type="Pfam" id="PF16916"/>
    </source>
</evidence>
<protein>
    <submittedName>
        <fullName evidence="10">Cation diffusion facilitator family transporter</fullName>
    </submittedName>
</protein>
<dbReference type="NCBIfam" id="TIGR01297">
    <property type="entry name" value="CDF"/>
    <property type="match status" value="1"/>
</dbReference>
<feature type="transmembrane region" description="Helical" evidence="7">
    <location>
        <begin position="154"/>
        <end position="187"/>
    </location>
</feature>
<feature type="domain" description="Cation efflux protein cytoplasmic" evidence="9">
    <location>
        <begin position="206"/>
        <end position="285"/>
    </location>
</feature>
<feature type="transmembrane region" description="Helical" evidence="7">
    <location>
        <begin position="75"/>
        <end position="94"/>
    </location>
</feature>
<evidence type="ECO:0000256" key="6">
    <source>
        <dbReference type="ARBA" id="ARBA00023136"/>
    </source>
</evidence>
<feature type="transmembrane region" description="Helical" evidence="7">
    <location>
        <begin position="106"/>
        <end position="134"/>
    </location>
</feature>
<keyword evidence="6 7" id="KW-0472">Membrane</keyword>
<proteinExistence type="inferred from homology"/>
<evidence type="ECO:0000256" key="4">
    <source>
        <dbReference type="ARBA" id="ARBA00022692"/>
    </source>
</evidence>
<dbReference type="Gene3D" id="3.30.70.1350">
    <property type="entry name" value="Cation efflux protein, cytoplasmic domain"/>
    <property type="match status" value="1"/>
</dbReference>
<dbReference type="InterPro" id="IPR058533">
    <property type="entry name" value="Cation_efflux_TM"/>
</dbReference>
<evidence type="ECO:0000256" key="7">
    <source>
        <dbReference type="SAM" id="Phobius"/>
    </source>
</evidence>
<keyword evidence="5 7" id="KW-1133">Transmembrane helix</keyword>
<dbReference type="GO" id="GO:0015086">
    <property type="term" value="F:cadmium ion transmembrane transporter activity"/>
    <property type="evidence" value="ECO:0007669"/>
    <property type="project" value="TreeGrafter"/>
</dbReference>
<evidence type="ECO:0000256" key="1">
    <source>
        <dbReference type="ARBA" id="ARBA00004141"/>
    </source>
</evidence>
<dbReference type="InterPro" id="IPR002524">
    <property type="entry name" value="Cation_efflux"/>
</dbReference>
<evidence type="ECO:0000256" key="3">
    <source>
        <dbReference type="ARBA" id="ARBA00022448"/>
    </source>
</evidence>
<evidence type="ECO:0000313" key="11">
    <source>
        <dbReference type="Proteomes" id="UP000192602"/>
    </source>
</evidence>
<evidence type="ECO:0000256" key="2">
    <source>
        <dbReference type="ARBA" id="ARBA00008114"/>
    </source>
</evidence>
<dbReference type="SUPFAM" id="SSF161111">
    <property type="entry name" value="Cation efflux protein transmembrane domain-like"/>
    <property type="match status" value="1"/>
</dbReference>
<dbReference type="EMBL" id="FWWZ01000001">
    <property type="protein sequence ID" value="SMC09831.1"/>
    <property type="molecule type" value="Genomic_DNA"/>
</dbReference>
<dbReference type="Gene3D" id="1.20.1510.10">
    <property type="entry name" value="Cation efflux protein transmembrane domain"/>
    <property type="match status" value="1"/>
</dbReference>
<dbReference type="RefSeq" id="WP_084276111.1">
    <property type="nucleotide sequence ID" value="NZ_AP026671.1"/>
</dbReference>
<dbReference type="STRING" id="1069081.SAMN05660197_1653"/>
<keyword evidence="11" id="KW-1185">Reference proteome</keyword>
<organism evidence="10 11">
    <name type="scientific">Nitratiruptor tergarcus DSM 16512</name>
    <dbReference type="NCBI Taxonomy" id="1069081"/>
    <lineage>
        <taxon>Bacteria</taxon>
        <taxon>Pseudomonadati</taxon>
        <taxon>Campylobacterota</taxon>
        <taxon>Epsilonproteobacteria</taxon>
        <taxon>Nautiliales</taxon>
        <taxon>Nitratiruptoraceae</taxon>
        <taxon>Nitratiruptor</taxon>
    </lineage>
</organism>
<feature type="domain" description="Cation efflux protein transmembrane" evidence="8">
    <location>
        <begin position="9"/>
        <end position="202"/>
    </location>
</feature>
<sequence>MSLQKSATVVASIVAAILVIIKLVVGILSGSAAVLASAIDSILDIAVSMFNYFAISKAEKAPTEKFNYGLGKIEALAAVIEGTIITISGLFIFYKGVINIIQHKQIAYLGSSIFVMIASIILTGALVIFLNYVYKKTNNMVIKSDALHYKTDLFSNSAVLASLAIIYFTQWHWIDGVFGIAIAIYIIKEAFELIKEGTLMLLDVALDEEIVDNIKKIITSQPEVTDFHYLRSRRSGDTNFVDVHVVFTPEISLMDAHRVSDKIEDEIKKLDPTSNWHITIHLDPYDDSPHGEDH</sequence>
<feature type="transmembrane region" description="Helical" evidence="7">
    <location>
        <begin position="6"/>
        <end position="25"/>
    </location>
</feature>
<name>A0A1W1WU42_9BACT</name>